<dbReference type="RefSeq" id="WP_109190608.1">
    <property type="nucleotide sequence ID" value="NZ_CP029255.1"/>
</dbReference>
<protein>
    <submittedName>
        <fullName evidence="1">Lipopolysaccharide biosynthesis protein</fullName>
    </submittedName>
</protein>
<dbReference type="EMBL" id="CP029255">
    <property type="protein sequence ID" value="AWK02994.1"/>
    <property type="molecule type" value="Genomic_DNA"/>
</dbReference>
<sequence>MSQTKIKFLAYYLPQYHPIPENDEFWGRGFTEWTNVTKAKALFEGHYQPRYPSDLGYYDLRVPEVRQQQADIAKQYGVDGFCYYHYWFGNGKLVLERPLKEVIQSKHPDFPFCVCWANESWKGVWFGDKNKKTLIKQEYPGKQDYIDHFNYLLDAFRDERYIRIDGKCLFNVYLPTEISDLSLFVSTFRECAIKSGIGDLYLVASRCPENWDARAFGFDGVIGSQFSSLRYLTGHKYEKKSLIKKVLNRIKRMFLHNNQIDLNFEERKKPLIVEYEEACKYLLPTEKYPWDYFPCVIQDWDNTARAGEKSLIFHNSTPKLWQKHLEEACNYVTDYDSEKQIVFIKSWNEWAEGNYLEPDSKWGYSYLEVLAQVKERFNGFINSVK</sequence>
<keyword evidence="2" id="KW-1185">Reference proteome</keyword>
<evidence type="ECO:0000313" key="2">
    <source>
        <dbReference type="Proteomes" id="UP000245250"/>
    </source>
</evidence>
<accession>A0A2S1YG09</accession>
<dbReference type="OrthoDB" id="9816424at2"/>
<organism evidence="1 2">
    <name type="scientific">Flavobacterium crocinum</name>
    <dbReference type="NCBI Taxonomy" id="2183896"/>
    <lineage>
        <taxon>Bacteria</taxon>
        <taxon>Pseudomonadati</taxon>
        <taxon>Bacteroidota</taxon>
        <taxon>Flavobacteriia</taxon>
        <taxon>Flavobacteriales</taxon>
        <taxon>Flavobacteriaceae</taxon>
        <taxon>Flavobacterium</taxon>
    </lineage>
</organism>
<proteinExistence type="predicted"/>
<dbReference type="InterPro" id="IPR032719">
    <property type="entry name" value="WbsX"/>
</dbReference>
<dbReference type="PANTHER" id="PTHR41244:SF1">
    <property type="entry name" value="GLYCOSYLTRANSFERASE"/>
    <property type="match status" value="1"/>
</dbReference>
<dbReference type="CDD" id="cd11579">
    <property type="entry name" value="Glyco_tran_WbsX"/>
    <property type="match status" value="1"/>
</dbReference>
<dbReference type="KEGG" id="fcr:HYN56_01685"/>
<reference evidence="1 2" key="1">
    <citation type="submission" date="2018-05" db="EMBL/GenBank/DDBJ databases">
        <title>Genome sequencing of Flavobacterium sp. HYN0056.</title>
        <authorList>
            <person name="Yi H."/>
            <person name="Baek C."/>
        </authorList>
    </citation>
    <scope>NUCLEOTIDE SEQUENCE [LARGE SCALE GENOMIC DNA]</scope>
    <source>
        <strain evidence="1 2">HYN0056</strain>
    </source>
</reference>
<evidence type="ECO:0000313" key="1">
    <source>
        <dbReference type="EMBL" id="AWK02994.1"/>
    </source>
</evidence>
<dbReference type="Gene3D" id="3.20.20.80">
    <property type="entry name" value="Glycosidases"/>
    <property type="match status" value="1"/>
</dbReference>
<name>A0A2S1YG09_9FLAO</name>
<gene>
    <name evidence="1" type="ORF">HYN56_01685</name>
</gene>
<dbReference type="Proteomes" id="UP000245250">
    <property type="component" value="Chromosome"/>
</dbReference>
<dbReference type="Pfam" id="PF14307">
    <property type="entry name" value="Glyco_tran_WbsX"/>
    <property type="match status" value="1"/>
</dbReference>
<dbReference type="AlphaFoldDB" id="A0A2S1YG09"/>
<dbReference type="PANTHER" id="PTHR41244">
    <property type="entry name" value="RHAMNAN SYNTHESIS F"/>
    <property type="match status" value="1"/>
</dbReference>